<name>A0ABS7PVM0_9SPHN</name>
<accession>A0ABS7PVM0</accession>
<dbReference type="RefSeq" id="WP_222992418.1">
    <property type="nucleotide sequence ID" value="NZ_JAINVV010000011.1"/>
</dbReference>
<protein>
    <recommendedName>
        <fullName evidence="3">DUF3455 domain-containing protein</fullName>
    </recommendedName>
</protein>
<dbReference type="EMBL" id="JAINVV010000011">
    <property type="protein sequence ID" value="MBY8825328.1"/>
    <property type="molecule type" value="Genomic_DNA"/>
</dbReference>
<proteinExistence type="predicted"/>
<dbReference type="Proteomes" id="UP000706039">
    <property type="component" value="Unassembled WGS sequence"/>
</dbReference>
<gene>
    <name evidence="1" type="ORF">K7G82_23695</name>
</gene>
<sequence length="154" mass="16493">MKSLAPLILLATAPSHEDQPRTYLLSIGSIPLKETESIEAFHFETWGVHFQSICRIPSGWRIKAGSSATPGGELSGGGSQGATWFNQSSPKELQAFVLVTLYGPVQKEDIGSPDNGIPATFKGIATINTDDGDVQRPLTYKNITLTPAPRCPAL</sequence>
<comment type="caution">
    <text evidence="1">The sequence shown here is derived from an EMBL/GenBank/DDBJ whole genome shotgun (WGS) entry which is preliminary data.</text>
</comment>
<reference evidence="1 2" key="1">
    <citation type="submission" date="2021-08" db="EMBL/GenBank/DDBJ databases">
        <authorList>
            <person name="Tuo L."/>
        </authorList>
    </citation>
    <scope>NUCLEOTIDE SEQUENCE [LARGE SCALE GENOMIC DNA]</scope>
    <source>
        <strain evidence="1 2">JCM 31229</strain>
    </source>
</reference>
<evidence type="ECO:0000313" key="1">
    <source>
        <dbReference type="EMBL" id="MBY8825328.1"/>
    </source>
</evidence>
<keyword evidence="2" id="KW-1185">Reference proteome</keyword>
<evidence type="ECO:0000313" key="2">
    <source>
        <dbReference type="Proteomes" id="UP000706039"/>
    </source>
</evidence>
<evidence type="ECO:0008006" key="3">
    <source>
        <dbReference type="Google" id="ProtNLM"/>
    </source>
</evidence>
<organism evidence="1 2">
    <name type="scientific">Sphingomonas colocasiae</name>
    <dbReference type="NCBI Taxonomy" id="1848973"/>
    <lineage>
        <taxon>Bacteria</taxon>
        <taxon>Pseudomonadati</taxon>
        <taxon>Pseudomonadota</taxon>
        <taxon>Alphaproteobacteria</taxon>
        <taxon>Sphingomonadales</taxon>
        <taxon>Sphingomonadaceae</taxon>
        <taxon>Sphingomonas</taxon>
    </lineage>
</organism>